<evidence type="ECO:0000313" key="2">
    <source>
        <dbReference type="EMBL" id="GMH04426.1"/>
    </source>
</evidence>
<keyword evidence="1" id="KW-0812">Transmembrane</keyword>
<sequence>MAEINVDGIRSTELLLTDLNFKSNPLFSVGVRASSPVKPAKLEPLYRPNRSPTPSSRHSLSLLTFDSNLDFISFHFNFLCISTSFRGAITIIIAFNGYGSCKLQIFYLPLLYSSCCLIQLSLSFCYLGLLLSLLDDPLIRYNLLIMVSLGDMKMNNAWQSRSSVDGAEKNMFFWIINFYFEPLWWSRAI</sequence>
<reference evidence="2" key="1">
    <citation type="submission" date="2023-05" db="EMBL/GenBank/DDBJ databases">
        <title>Nepenthes gracilis genome sequencing.</title>
        <authorList>
            <person name="Fukushima K."/>
        </authorList>
    </citation>
    <scope>NUCLEOTIDE SEQUENCE</scope>
    <source>
        <strain evidence="2">SING2019-196</strain>
    </source>
</reference>
<proteinExistence type="predicted"/>
<dbReference type="EMBL" id="BSYO01000005">
    <property type="protein sequence ID" value="GMH04426.1"/>
    <property type="molecule type" value="Genomic_DNA"/>
</dbReference>
<protein>
    <submittedName>
        <fullName evidence="2">Uncharacterized protein</fullName>
    </submittedName>
</protein>
<keyword evidence="3" id="KW-1185">Reference proteome</keyword>
<gene>
    <name evidence="2" type="ORF">Nepgr_006265</name>
</gene>
<dbReference type="AlphaFoldDB" id="A0AAD3XHF3"/>
<accession>A0AAD3XHF3</accession>
<feature type="transmembrane region" description="Helical" evidence="1">
    <location>
        <begin position="76"/>
        <end position="98"/>
    </location>
</feature>
<evidence type="ECO:0000256" key="1">
    <source>
        <dbReference type="SAM" id="Phobius"/>
    </source>
</evidence>
<keyword evidence="1" id="KW-0472">Membrane</keyword>
<feature type="transmembrane region" description="Helical" evidence="1">
    <location>
        <begin position="110"/>
        <end position="134"/>
    </location>
</feature>
<dbReference type="Proteomes" id="UP001279734">
    <property type="component" value="Unassembled WGS sequence"/>
</dbReference>
<keyword evidence="1" id="KW-1133">Transmembrane helix</keyword>
<evidence type="ECO:0000313" key="3">
    <source>
        <dbReference type="Proteomes" id="UP001279734"/>
    </source>
</evidence>
<comment type="caution">
    <text evidence="2">The sequence shown here is derived from an EMBL/GenBank/DDBJ whole genome shotgun (WGS) entry which is preliminary data.</text>
</comment>
<organism evidence="2 3">
    <name type="scientific">Nepenthes gracilis</name>
    <name type="common">Slender pitcher plant</name>
    <dbReference type="NCBI Taxonomy" id="150966"/>
    <lineage>
        <taxon>Eukaryota</taxon>
        <taxon>Viridiplantae</taxon>
        <taxon>Streptophyta</taxon>
        <taxon>Embryophyta</taxon>
        <taxon>Tracheophyta</taxon>
        <taxon>Spermatophyta</taxon>
        <taxon>Magnoliopsida</taxon>
        <taxon>eudicotyledons</taxon>
        <taxon>Gunneridae</taxon>
        <taxon>Pentapetalae</taxon>
        <taxon>Caryophyllales</taxon>
        <taxon>Nepenthaceae</taxon>
        <taxon>Nepenthes</taxon>
    </lineage>
</organism>
<name>A0AAD3XHF3_NEPGR</name>